<feature type="region of interest" description="Disordered" evidence="1">
    <location>
        <begin position="1"/>
        <end position="64"/>
    </location>
</feature>
<gene>
    <name evidence="2" type="ORF">F444_22946</name>
</gene>
<dbReference type="AlphaFoldDB" id="A0A080YWB1"/>
<dbReference type="Proteomes" id="UP000028582">
    <property type="component" value="Unassembled WGS sequence"/>
</dbReference>
<sequence length="64" mass="6766">MDEMATERPSAAEVPSTAHTPRETSRETPCTAETPTETPSAGEKPMAAPGAHIANSPEDLSRFN</sequence>
<evidence type="ECO:0000313" key="3">
    <source>
        <dbReference type="Proteomes" id="UP000028582"/>
    </source>
</evidence>
<protein>
    <submittedName>
        <fullName evidence="2">Uncharacterized protein</fullName>
    </submittedName>
</protein>
<feature type="compositionally biased region" description="Low complexity" evidence="1">
    <location>
        <begin position="27"/>
        <end position="39"/>
    </location>
</feature>
<name>A0A080YWB1_PHYNI</name>
<organism evidence="2 3">
    <name type="scientific">Phytophthora nicotianae P1976</name>
    <dbReference type="NCBI Taxonomy" id="1317066"/>
    <lineage>
        <taxon>Eukaryota</taxon>
        <taxon>Sar</taxon>
        <taxon>Stramenopiles</taxon>
        <taxon>Oomycota</taxon>
        <taxon>Peronosporomycetes</taxon>
        <taxon>Peronosporales</taxon>
        <taxon>Peronosporaceae</taxon>
        <taxon>Phytophthora</taxon>
    </lineage>
</organism>
<proteinExistence type="predicted"/>
<evidence type="ECO:0000313" key="2">
    <source>
        <dbReference type="EMBL" id="ETO58672.1"/>
    </source>
</evidence>
<reference evidence="2 3" key="1">
    <citation type="submission" date="2013-11" db="EMBL/GenBank/DDBJ databases">
        <title>The Genome Sequence of Phytophthora parasitica P1976.</title>
        <authorList>
            <consortium name="The Broad Institute Genomics Platform"/>
            <person name="Russ C."/>
            <person name="Tyler B."/>
            <person name="Panabieres F."/>
            <person name="Shan W."/>
            <person name="Tripathy S."/>
            <person name="Grunwald N."/>
            <person name="Machado M."/>
            <person name="Johnson C.S."/>
            <person name="Walker B."/>
            <person name="Young S."/>
            <person name="Zeng Q."/>
            <person name="Gargeya S."/>
            <person name="Fitzgerald M."/>
            <person name="Haas B."/>
            <person name="Abouelleil A."/>
            <person name="Allen A.W."/>
            <person name="Alvarado L."/>
            <person name="Arachchi H.M."/>
            <person name="Berlin A.M."/>
            <person name="Chapman S.B."/>
            <person name="Gainer-Dewar J."/>
            <person name="Goldberg J."/>
            <person name="Griggs A."/>
            <person name="Gujja S."/>
            <person name="Hansen M."/>
            <person name="Howarth C."/>
            <person name="Imamovic A."/>
            <person name="Ireland A."/>
            <person name="Larimer J."/>
            <person name="McCowan C."/>
            <person name="Murphy C."/>
            <person name="Pearson M."/>
            <person name="Poon T.W."/>
            <person name="Priest M."/>
            <person name="Roberts A."/>
            <person name="Saif S."/>
            <person name="Shea T."/>
            <person name="Sisk P."/>
            <person name="Sykes S."/>
            <person name="Wortman J."/>
            <person name="Nusbaum C."/>
            <person name="Birren B."/>
        </authorList>
    </citation>
    <scope>NUCLEOTIDE SEQUENCE [LARGE SCALE GENOMIC DNA]</scope>
    <source>
        <strain evidence="2 3">P1976</strain>
    </source>
</reference>
<accession>A0A080YWB1</accession>
<evidence type="ECO:0000256" key="1">
    <source>
        <dbReference type="SAM" id="MobiDB-lite"/>
    </source>
</evidence>
<dbReference type="EMBL" id="ANJA01004940">
    <property type="protein sequence ID" value="ETO58672.1"/>
    <property type="molecule type" value="Genomic_DNA"/>
</dbReference>
<comment type="caution">
    <text evidence="2">The sequence shown here is derived from an EMBL/GenBank/DDBJ whole genome shotgun (WGS) entry which is preliminary data.</text>
</comment>